<accession>G9MPH1</accession>
<feature type="compositionally biased region" description="Basic and acidic residues" evidence="1">
    <location>
        <begin position="138"/>
        <end position="148"/>
    </location>
</feature>
<keyword evidence="3" id="KW-1185">Reference proteome</keyword>
<comment type="caution">
    <text evidence="2">The sequence shown here is derived from an EMBL/GenBank/DDBJ whole genome shotgun (WGS) entry which is preliminary data.</text>
</comment>
<dbReference type="Proteomes" id="UP000007115">
    <property type="component" value="Unassembled WGS sequence"/>
</dbReference>
<dbReference type="GeneID" id="25796527"/>
<dbReference type="EMBL" id="ABDF02000005">
    <property type="protein sequence ID" value="EHK23772.1"/>
    <property type="molecule type" value="Genomic_DNA"/>
</dbReference>
<dbReference type="AlphaFoldDB" id="G9MPH1"/>
<feature type="region of interest" description="Disordered" evidence="1">
    <location>
        <begin position="135"/>
        <end position="156"/>
    </location>
</feature>
<proteinExistence type="predicted"/>
<dbReference type="VEuPathDB" id="FungiDB:TRIVIDRAFT_63815"/>
<sequence>MSMNPLKSSRHDLPSRAGIAADYWVAIELAPSSVRSRLVHDRAPNSATHVFASSQRRWPNDSRTEYDDSLRLLVCHEVLAYEQQQEYECRYRAMQQRRTDDGHQSLSLRSAGTHTHTSSHTHAYLYTRTAAMANGSRENARREERRGQESIPPPTTMIMRAGCLNRRYVGSNLSDACSPQSLAGGLREASCGQTAYCLCLRVLAPSRLSQTPRCTLTGQKMASAMASPYSVPHSRSTLGVKALQPMLFSPKADVGSRSLDGTSQQASLSSQTHKGQLH</sequence>
<feature type="region of interest" description="Disordered" evidence="1">
    <location>
        <begin position="253"/>
        <end position="278"/>
    </location>
</feature>
<protein>
    <submittedName>
        <fullName evidence="2">Uncharacterized protein</fullName>
    </submittedName>
</protein>
<feature type="region of interest" description="Disordered" evidence="1">
    <location>
        <begin position="100"/>
        <end position="119"/>
    </location>
</feature>
<evidence type="ECO:0000313" key="3">
    <source>
        <dbReference type="Proteomes" id="UP000007115"/>
    </source>
</evidence>
<evidence type="ECO:0000313" key="2">
    <source>
        <dbReference type="EMBL" id="EHK23772.1"/>
    </source>
</evidence>
<feature type="compositionally biased region" description="Polar residues" evidence="1">
    <location>
        <begin position="259"/>
        <end position="278"/>
    </location>
</feature>
<reference evidence="2 3" key="1">
    <citation type="journal article" date="2011" name="Genome Biol.">
        <title>Comparative genome sequence analysis underscores mycoparasitism as the ancestral life style of Trichoderma.</title>
        <authorList>
            <person name="Kubicek C.P."/>
            <person name="Herrera-Estrella A."/>
            <person name="Seidl-Seiboth V."/>
            <person name="Martinez D.A."/>
            <person name="Druzhinina I.S."/>
            <person name="Thon M."/>
            <person name="Zeilinger S."/>
            <person name="Casas-Flores S."/>
            <person name="Horwitz B.A."/>
            <person name="Mukherjee P.K."/>
            <person name="Mukherjee M."/>
            <person name="Kredics L."/>
            <person name="Alcaraz L.D."/>
            <person name="Aerts A."/>
            <person name="Antal Z."/>
            <person name="Atanasova L."/>
            <person name="Cervantes-Badillo M.G."/>
            <person name="Challacombe J."/>
            <person name="Chertkov O."/>
            <person name="McCluskey K."/>
            <person name="Coulpier F."/>
            <person name="Deshpande N."/>
            <person name="von Doehren H."/>
            <person name="Ebbole D.J."/>
            <person name="Esquivel-Naranjo E.U."/>
            <person name="Fekete E."/>
            <person name="Flipphi M."/>
            <person name="Glaser F."/>
            <person name="Gomez-Rodriguez E.Y."/>
            <person name="Gruber S."/>
            <person name="Han C."/>
            <person name="Henrissat B."/>
            <person name="Hermosa R."/>
            <person name="Hernandez-Onate M."/>
            <person name="Karaffa L."/>
            <person name="Kosti I."/>
            <person name="Le Crom S."/>
            <person name="Lindquist E."/>
            <person name="Lucas S."/>
            <person name="Luebeck M."/>
            <person name="Luebeck P.S."/>
            <person name="Margeot A."/>
            <person name="Metz B."/>
            <person name="Misra M."/>
            <person name="Nevalainen H."/>
            <person name="Omann M."/>
            <person name="Packer N."/>
            <person name="Perrone G."/>
            <person name="Uresti-Rivera E.E."/>
            <person name="Salamov A."/>
            <person name="Schmoll M."/>
            <person name="Seiboth B."/>
            <person name="Shapiro H."/>
            <person name="Sukno S."/>
            <person name="Tamayo-Ramos J.A."/>
            <person name="Tisch D."/>
            <person name="Wiest A."/>
            <person name="Wilkinson H.H."/>
            <person name="Zhang M."/>
            <person name="Coutinho P.M."/>
            <person name="Kenerley C.M."/>
            <person name="Monte E."/>
            <person name="Baker S.E."/>
            <person name="Grigoriev I.V."/>
        </authorList>
    </citation>
    <scope>NUCLEOTIDE SEQUENCE [LARGE SCALE GENOMIC DNA]</scope>
    <source>
        <strain evidence="3">Gv29-8 / FGSC 10586</strain>
    </source>
</reference>
<organism evidence="2 3">
    <name type="scientific">Hypocrea virens (strain Gv29-8 / FGSC 10586)</name>
    <name type="common">Gliocladium virens</name>
    <name type="synonym">Trichoderma virens</name>
    <dbReference type="NCBI Taxonomy" id="413071"/>
    <lineage>
        <taxon>Eukaryota</taxon>
        <taxon>Fungi</taxon>
        <taxon>Dikarya</taxon>
        <taxon>Ascomycota</taxon>
        <taxon>Pezizomycotina</taxon>
        <taxon>Sordariomycetes</taxon>
        <taxon>Hypocreomycetidae</taxon>
        <taxon>Hypocreales</taxon>
        <taxon>Hypocreaceae</taxon>
        <taxon>Trichoderma</taxon>
    </lineage>
</organism>
<name>G9MPH1_HYPVG</name>
<dbReference type="InParanoid" id="G9MPH1"/>
<dbReference type="OrthoDB" id="10614137at2759"/>
<dbReference type="HOGENOM" id="CLU_1001374_0_0_1"/>
<gene>
    <name evidence="2" type="ORF">TRIVIDRAFT_63815</name>
</gene>
<dbReference type="RefSeq" id="XP_013957977.1">
    <property type="nucleotide sequence ID" value="XM_014102502.1"/>
</dbReference>
<evidence type="ECO:0000256" key="1">
    <source>
        <dbReference type="SAM" id="MobiDB-lite"/>
    </source>
</evidence>